<evidence type="ECO:0000313" key="1">
    <source>
        <dbReference type="EMBL" id="TFD95628.1"/>
    </source>
</evidence>
<sequence length="106" mass="12295">MAKSLISIHHMRSATIIDSENHYMSFDCRAGDRNRPITCLCLFYVGQNFLDDLEASKIVSVKEGSFYSYPSNGETVSCSFTLIPKFSYTNQRLEEIIYRLFEKYKL</sequence>
<dbReference type="AlphaFoldDB" id="A0A4Y8L0S8"/>
<name>A0A4Y8L0S8_9BACT</name>
<dbReference type="EMBL" id="SOML01000007">
    <property type="protein sequence ID" value="TFD95628.1"/>
    <property type="molecule type" value="Genomic_DNA"/>
</dbReference>
<protein>
    <submittedName>
        <fullName evidence="1">Uncharacterized protein</fullName>
    </submittedName>
</protein>
<comment type="caution">
    <text evidence="1">The sequence shown here is derived from an EMBL/GenBank/DDBJ whole genome shotgun (WGS) entry which is preliminary data.</text>
</comment>
<dbReference type="Proteomes" id="UP000297861">
    <property type="component" value="Unassembled WGS sequence"/>
</dbReference>
<keyword evidence="2" id="KW-1185">Reference proteome</keyword>
<proteinExistence type="predicted"/>
<accession>A0A4Y8L0S8</accession>
<dbReference type="RefSeq" id="WP_134436647.1">
    <property type="nucleotide sequence ID" value="NZ_SOML01000007.1"/>
</dbReference>
<organism evidence="1 2">
    <name type="scientific">Dysgonomonas capnocytophagoides</name>
    <dbReference type="NCBI Taxonomy" id="45254"/>
    <lineage>
        <taxon>Bacteria</taxon>
        <taxon>Pseudomonadati</taxon>
        <taxon>Bacteroidota</taxon>
        <taxon>Bacteroidia</taxon>
        <taxon>Bacteroidales</taxon>
        <taxon>Dysgonomonadaceae</taxon>
        <taxon>Dysgonomonas</taxon>
    </lineage>
</organism>
<gene>
    <name evidence="1" type="ORF">E2605_12395</name>
</gene>
<evidence type="ECO:0000313" key="2">
    <source>
        <dbReference type="Proteomes" id="UP000297861"/>
    </source>
</evidence>
<reference evidence="1 2" key="1">
    <citation type="submission" date="2019-03" db="EMBL/GenBank/DDBJ databases">
        <title>San Antonio Military Medical Center submission to MRSN (WRAIR), pending publication.</title>
        <authorList>
            <person name="Blyth D.M."/>
            <person name="Mccarthy S.L."/>
            <person name="Schall S.E."/>
            <person name="Stam J.A."/>
            <person name="Ong A.C."/>
            <person name="Mcgann P.T."/>
        </authorList>
    </citation>
    <scope>NUCLEOTIDE SEQUENCE [LARGE SCALE GENOMIC DNA]</scope>
    <source>
        <strain evidence="1 2">MRSN571793</strain>
    </source>
</reference>